<dbReference type="GO" id="GO:0004566">
    <property type="term" value="F:beta-glucuronidase activity"/>
    <property type="evidence" value="ECO:0007669"/>
    <property type="project" value="TreeGrafter"/>
</dbReference>
<organism evidence="3 4">
    <name type="scientific">Apolygus lucorum</name>
    <name type="common">Small green plant bug</name>
    <name type="synonym">Lygocoris lucorum</name>
    <dbReference type="NCBI Taxonomy" id="248454"/>
    <lineage>
        <taxon>Eukaryota</taxon>
        <taxon>Metazoa</taxon>
        <taxon>Ecdysozoa</taxon>
        <taxon>Arthropoda</taxon>
        <taxon>Hexapoda</taxon>
        <taxon>Insecta</taxon>
        <taxon>Pterygota</taxon>
        <taxon>Neoptera</taxon>
        <taxon>Paraneoptera</taxon>
        <taxon>Hemiptera</taxon>
        <taxon>Heteroptera</taxon>
        <taxon>Panheteroptera</taxon>
        <taxon>Cimicomorpha</taxon>
        <taxon>Miridae</taxon>
        <taxon>Mirini</taxon>
        <taxon>Apolygus</taxon>
    </lineage>
</organism>
<comment type="similarity">
    <text evidence="1">Belongs to the glycosyl hydrolase 2 family.</text>
</comment>
<dbReference type="InterPro" id="IPR023232">
    <property type="entry name" value="Glyco_hydro_2_AS"/>
</dbReference>
<evidence type="ECO:0000313" key="4">
    <source>
        <dbReference type="Proteomes" id="UP000466442"/>
    </source>
</evidence>
<evidence type="ECO:0000259" key="2">
    <source>
        <dbReference type="Pfam" id="PF02836"/>
    </source>
</evidence>
<keyword evidence="4" id="KW-1185">Reference proteome</keyword>
<feature type="non-terminal residue" evidence="3">
    <location>
        <position position="1"/>
    </location>
</feature>
<evidence type="ECO:0000256" key="1">
    <source>
        <dbReference type="ARBA" id="ARBA00007401"/>
    </source>
</evidence>
<proteinExistence type="inferred from homology"/>
<dbReference type="GO" id="GO:0005615">
    <property type="term" value="C:extracellular space"/>
    <property type="evidence" value="ECO:0007669"/>
    <property type="project" value="TreeGrafter"/>
</dbReference>
<dbReference type="GO" id="GO:0019391">
    <property type="term" value="P:glucuronoside catabolic process"/>
    <property type="evidence" value="ECO:0007669"/>
    <property type="project" value="TreeGrafter"/>
</dbReference>
<dbReference type="Proteomes" id="UP000466442">
    <property type="component" value="Unassembled WGS sequence"/>
</dbReference>
<dbReference type="GO" id="GO:0005975">
    <property type="term" value="P:carbohydrate metabolic process"/>
    <property type="evidence" value="ECO:0007669"/>
    <property type="project" value="InterPro"/>
</dbReference>
<evidence type="ECO:0000313" key="3">
    <source>
        <dbReference type="EMBL" id="KAF6206886.1"/>
    </source>
</evidence>
<dbReference type="AlphaFoldDB" id="A0A8S9XFM7"/>
<dbReference type="PANTHER" id="PTHR10066">
    <property type="entry name" value="BETA-GLUCURONIDASE"/>
    <property type="match status" value="1"/>
</dbReference>
<protein>
    <recommendedName>
        <fullName evidence="2">Glycoside hydrolase family 2 catalytic domain-containing protein</fullName>
    </recommendedName>
</protein>
<accession>A0A8S9XFM7</accession>
<feature type="domain" description="Glycoside hydrolase family 2 catalytic" evidence="2">
    <location>
        <begin position="17"/>
        <end position="223"/>
    </location>
</feature>
<sequence>YLQLYTFISSIFSDALLEKHKSSLTQLIQRDKNRPSVILWSIANEPGTQYPKSEDYFRSIAAHVKTLDSKRPITAALCEPCETEYGGQFLDIIGFNSYNAWYTDPGKLEVIQPKLEAMAECWHKKHNKPVIMTEYGADTMPGLHLEPSYIWSEEFQADLFAEHFKTFDKLRKKNFFIGELIWNFADFKTDQSVTRVGGNLKGIFTRQRQPKSPAFQVRRRYFHLAHEIDGYPLPSNLERYAAPKDEL</sequence>
<dbReference type="PANTHER" id="PTHR10066:SF67">
    <property type="entry name" value="BETA-GLUCURONIDASE"/>
    <property type="match status" value="1"/>
</dbReference>
<reference evidence="3" key="1">
    <citation type="journal article" date="2021" name="Mol. Ecol. Resour.">
        <title>Apolygus lucorum genome provides insights into omnivorousness and mesophyll feeding.</title>
        <authorList>
            <person name="Liu Y."/>
            <person name="Liu H."/>
            <person name="Wang H."/>
            <person name="Huang T."/>
            <person name="Liu B."/>
            <person name="Yang B."/>
            <person name="Yin L."/>
            <person name="Li B."/>
            <person name="Zhang Y."/>
            <person name="Zhang S."/>
            <person name="Jiang F."/>
            <person name="Zhang X."/>
            <person name="Ren Y."/>
            <person name="Wang B."/>
            <person name="Wang S."/>
            <person name="Lu Y."/>
            <person name="Wu K."/>
            <person name="Fan W."/>
            <person name="Wang G."/>
        </authorList>
    </citation>
    <scope>NUCLEOTIDE SEQUENCE</scope>
    <source>
        <strain evidence="3">12Hb</strain>
    </source>
</reference>
<dbReference type="InterPro" id="IPR006103">
    <property type="entry name" value="Glyco_hydro_2_cat"/>
</dbReference>
<comment type="caution">
    <text evidence="3">The sequence shown here is derived from an EMBL/GenBank/DDBJ whole genome shotgun (WGS) entry which is preliminary data.</text>
</comment>
<dbReference type="Gene3D" id="3.20.20.80">
    <property type="entry name" value="Glycosidases"/>
    <property type="match status" value="1"/>
</dbReference>
<dbReference type="Pfam" id="PF02836">
    <property type="entry name" value="Glyco_hydro_2_C"/>
    <property type="match status" value="1"/>
</dbReference>
<dbReference type="InterPro" id="IPR017853">
    <property type="entry name" value="GH"/>
</dbReference>
<dbReference type="PROSITE" id="PS00608">
    <property type="entry name" value="GLYCOSYL_HYDROL_F2_2"/>
    <property type="match status" value="1"/>
</dbReference>
<dbReference type="SUPFAM" id="SSF51445">
    <property type="entry name" value="(Trans)glycosidases"/>
    <property type="match status" value="1"/>
</dbReference>
<dbReference type="GO" id="GO:0030246">
    <property type="term" value="F:carbohydrate binding"/>
    <property type="evidence" value="ECO:0007669"/>
    <property type="project" value="TreeGrafter"/>
</dbReference>
<dbReference type="EMBL" id="WIXP02000008">
    <property type="protein sequence ID" value="KAF6206886.1"/>
    <property type="molecule type" value="Genomic_DNA"/>
</dbReference>
<dbReference type="OrthoDB" id="408532at2759"/>
<name>A0A8S9XFM7_APOLU</name>
<gene>
    <name evidence="3" type="ORF">GE061_018122</name>
</gene>